<evidence type="ECO:0000313" key="3">
    <source>
        <dbReference type="Proteomes" id="UP000813824"/>
    </source>
</evidence>
<organism evidence="2 3">
    <name type="scientific">Cristinia sonorae</name>
    <dbReference type="NCBI Taxonomy" id="1940300"/>
    <lineage>
        <taxon>Eukaryota</taxon>
        <taxon>Fungi</taxon>
        <taxon>Dikarya</taxon>
        <taxon>Basidiomycota</taxon>
        <taxon>Agaricomycotina</taxon>
        <taxon>Agaricomycetes</taxon>
        <taxon>Agaricomycetidae</taxon>
        <taxon>Agaricales</taxon>
        <taxon>Pleurotineae</taxon>
        <taxon>Stephanosporaceae</taxon>
        <taxon>Cristinia</taxon>
    </lineage>
</organism>
<sequence length="528" mass="58688">MNHAPGIHALPSEILAKIFNETIRQRRIDEVAACLTTIASVCKYWREVAENTPSLWAAVNISPRSSPDRVLAHLARSKLAPLTVSVSCEKNTRAEDAKLIVPELHRVEDMKCYLDVYGFPESLQEVAAGVHDAPELQSLMIVATEYTDFGDVQVPFISPTSPLPKLTFLHTLYVPYEDMSLWFRPSITTLWLDEAPHESVSMSDFLDALSDMPLLEELHWCDFFHEYEERYTGDASATLPRLRDLQVADDMVAIADILDRLVFPVRALLAGEYVTEESRLSRLAGGKTSVTGMSQADAYGTFLSSVLSKFAGNGIVGNEASPAIHKLALSFDAEGGLVIELFNDHQERIFISYSEVFADTGSIIHHLASLSSEDSTRALLSGIRKLDIQRTSSATDSKTANDTLPSIDDLVTIAKLLPNLESLSLARARRVSEAFLSLHRTHPPPFPRLRTLSLAGIDLKESYFGTENPGDEEGFGKDFGQALLHAVDVRRRSDCRLHLLTIQDTGEDDFRKQLQEYVDEVQTITIEN</sequence>
<dbReference type="OrthoDB" id="3071265at2759"/>
<protein>
    <recommendedName>
        <fullName evidence="1">F-box domain-containing protein</fullName>
    </recommendedName>
</protein>
<proteinExistence type="predicted"/>
<keyword evidence="3" id="KW-1185">Reference proteome</keyword>
<dbReference type="PANTHER" id="PTHR38926:SF5">
    <property type="entry name" value="F-BOX AND LEUCINE-RICH REPEAT PROTEIN 6"/>
    <property type="match status" value="1"/>
</dbReference>
<feature type="domain" description="F-box" evidence="1">
    <location>
        <begin position="8"/>
        <end position="60"/>
    </location>
</feature>
<dbReference type="SUPFAM" id="SSF52047">
    <property type="entry name" value="RNI-like"/>
    <property type="match status" value="1"/>
</dbReference>
<dbReference type="Gene3D" id="3.80.10.10">
    <property type="entry name" value="Ribonuclease Inhibitor"/>
    <property type="match status" value="1"/>
</dbReference>
<dbReference type="InterPro" id="IPR032675">
    <property type="entry name" value="LRR_dom_sf"/>
</dbReference>
<dbReference type="SUPFAM" id="SSF81383">
    <property type="entry name" value="F-box domain"/>
    <property type="match status" value="1"/>
</dbReference>
<reference evidence="2" key="1">
    <citation type="journal article" date="2021" name="New Phytol.">
        <title>Evolutionary innovations through gain and loss of genes in the ectomycorrhizal Boletales.</title>
        <authorList>
            <person name="Wu G."/>
            <person name="Miyauchi S."/>
            <person name="Morin E."/>
            <person name="Kuo A."/>
            <person name="Drula E."/>
            <person name="Varga T."/>
            <person name="Kohler A."/>
            <person name="Feng B."/>
            <person name="Cao Y."/>
            <person name="Lipzen A."/>
            <person name="Daum C."/>
            <person name="Hundley H."/>
            <person name="Pangilinan J."/>
            <person name="Johnson J."/>
            <person name="Barry K."/>
            <person name="LaButti K."/>
            <person name="Ng V."/>
            <person name="Ahrendt S."/>
            <person name="Min B."/>
            <person name="Choi I.G."/>
            <person name="Park H."/>
            <person name="Plett J.M."/>
            <person name="Magnuson J."/>
            <person name="Spatafora J.W."/>
            <person name="Nagy L.G."/>
            <person name="Henrissat B."/>
            <person name="Grigoriev I.V."/>
            <person name="Yang Z.L."/>
            <person name="Xu J."/>
            <person name="Martin F.M."/>
        </authorList>
    </citation>
    <scope>NUCLEOTIDE SEQUENCE</scope>
    <source>
        <strain evidence="2">KKN 215</strain>
    </source>
</reference>
<dbReference type="AlphaFoldDB" id="A0A8K0UQJ2"/>
<comment type="caution">
    <text evidence="2">The sequence shown here is derived from an EMBL/GenBank/DDBJ whole genome shotgun (WGS) entry which is preliminary data.</text>
</comment>
<gene>
    <name evidence="2" type="ORF">BXZ70DRAFT_80808</name>
</gene>
<name>A0A8K0UQJ2_9AGAR</name>
<dbReference type="Gene3D" id="1.20.1280.50">
    <property type="match status" value="1"/>
</dbReference>
<evidence type="ECO:0000259" key="1">
    <source>
        <dbReference type="Pfam" id="PF12937"/>
    </source>
</evidence>
<accession>A0A8K0UQJ2</accession>
<dbReference type="EMBL" id="JAEVFJ010000011">
    <property type="protein sequence ID" value="KAH8101855.1"/>
    <property type="molecule type" value="Genomic_DNA"/>
</dbReference>
<dbReference type="InterPro" id="IPR036047">
    <property type="entry name" value="F-box-like_dom_sf"/>
</dbReference>
<dbReference type="InterPro" id="IPR001810">
    <property type="entry name" value="F-box_dom"/>
</dbReference>
<dbReference type="Pfam" id="PF12937">
    <property type="entry name" value="F-box-like"/>
    <property type="match status" value="1"/>
</dbReference>
<evidence type="ECO:0000313" key="2">
    <source>
        <dbReference type="EMBL" id="KAH8101855.1"/>
    </source>
</evidence>
<dbReference type="Proteomes" id="UP000813824">
    <property type="component" value="Unassembled WGS sequence"/>
</dbReference>
<dbReference type="PANTHER" id="PTHR38926">
    <property type="entry name" value="F-BOX DOMAIN CONTAINING PROTEIN, EXPRESSED"/>
    <property type="match status" value="1"/>
</dbReference>